<protein>
    <submittedName>
        <fullName evidence="1">Nucleoside phosphorylase</fullName>
    </submittedName>
</protein>
<dbReference type="Proteomes" id="UP000186997">
    <property type="component" value="Unassembled WGS sequence"/>
</dbReference>
<organism evidence="1 2">
    <name type="scientific">Yoonia rosea</name>
    <dbReference type="NCBI Taxonomy" id="287098"/>
    <lineage>
        <taxon>Bacteria</taxon>
        <taxon>Pseudomonadati</taxon>
        <taxon>Pseudomonadota</taxon>
        <taxon>Alphaproteobacteria</taxon>
        <taxon>Rhodobacterales</taxon>
        <taxon>Paracoccaceae</taxon>
        <taxon>Yoonia</taxon>
    </lineage>
</organism>
<dbReference type="GO" id="GO:0019284">
    <property type="term" value="P:L-methionine salvage from S-adenosylmethionine"/>
    <property type="evidence" value="ECO:0007669"/>
    <property type="project" value="TreeGrafter"/>
</dbReference>
<dbReference type="PANTHER" id="PTHR46832:SF1">
    <property type="entry name" value="5'-METHYLTHIOADENOSINE_S-ADENOSYLHOMOCYSTEINE NUCLEOSIDASE"/>
    <property type="match status" value="1"/>
</dbReference>
<dbReference type="EMBL" id="FTPR01000001">
    <property type="protein sequence ID" value="SIT77151.1"/>
    <property type="molecule type" value="Genomic_DNA"/>
</dbReference>
<dbReference type="GO" id="GO:0009116">
    <property type="term" value="P:nucleoside metabolic process"/>
    <property type="evidence" value="ECO:0007669"/>
    <property type="project" value="InterPro"/>
</dbReference>
<sequence>MRKSDQIKLLVVEDTPEKLQAIVQSINDCRLSKEGVIFILETATCFSEAQSLLQSDYFDAIILDLKIPVMPNGESRIEHSKELFEFVRDVAPYKPFYVLGLTSVPLDEVGQEFIETANFTIREYDHDGDWLNQLMNRVSFVLGAKSGLSHYLNNNSGLDALIITARKKNEYDPILQQIDWLGDYNAPRPELGEIRNTFGKINLEAGASVSIGVVCLDEMGLSHSAAVTAGLVSILRPRYLAMLGMCCGLKKIVRPDKADRPLNSICKLGDVIVARDTCCWDEGKYVDNDPSLTESPFFNNRAVDKSPDPVFWKRVDRFLDENEEELSNDIRSLYESYDLDVVQSGLIGDVFFSADASVHWGPIVSGACVIDSDEMIDTIQTRFPRAIGLEMEAHSIYSASASTIGLQPNTLVIKGVADFGDGTKAKPVQAMASQASYRVFERILREELCRLS</sequence>
<proteinExistence type="predicted"/>
<dbReference type="STRING" id="287098.SAMN05421665_0508"/>
<dbReference type="GO" id="GO:0008782">
    <property type="term" value="F:adenosylhomocysteine nucleosidase activity"/>
    <property type="evidence" value="ECO:0007669"/>
    <property type="project" value="TreeGrafter"/>
</dbReference>
<dbReference type="Gene3D" id="3.40.50.2300">
    <property type="match status" value="1"/>
</dbReference>
<reference evidence="2" key="1">
    <citation type="submission" date="2017-01" db="EMBL/GenBank/DDBJ databases">
        <authorList>
            <person name="Varghese N."/>
            <person name="Submissions S."/>
        </authorList>
    </citation>
    <scope>NUCLEOTIDE SEQUENCE [LARGE SCALE GENOMIC DNA]</scope>
    <source>
        <strain evidence="2">DSM 29591</strain>
    </source>
</reference>
<dbReference type="Gene3D" id="3.40.50.1580">
    <property type="entry name" value="Nucleoside phosphorylase domain"/>
    <property type="match status" value="1"/>
</dbReference>
<dbReference type="SUPFAM" id="SSF52172">
    <property type="entry name" value="CheY-like"/>
    <property type="match status" value="1"/>
</dbReference>
<dbReference type="InterPro" id="IPR035994">
    <property type="entry name" value="Nucleoside_phosphorylase_sf"/>
</dbReference>
<keyword evidence="2" id="KW-1185">Reference proteome</keyword>
<dbReference type="InterPro" id="IPR011006">
    <property type="entry name" value="CheY-like_superfamily"/>
</dbReference>
<dbReference type="SUPFAM" id="SSF53167">
    <property type="entry name" value="Purine and uridine phosphorylases"/>
    <property type="match status" value="1"/>
</dbReference>
<accession>A0A1R3WG31</accession>
<dbReference type="PANTHER" id="PTHR46832">
    <property type="entry name" value="5'-METHYLTHIOADENOSINE/S-ADENOSYLHOMOCYSTEINE NUCLEOSIDASE"/>
    <property type="match status" value="1"/>
</dbReference>
<dbReference type="RefSeq" id="WP_076658229.1">
    <property type="nucleotide sequence ID" value="NZ_FTPR01000001.1"/>
</dbReference>
<name>A0A1R3WG31_9RHOB</name>
<evidence type="ECO:0000313" key="2">
    <source>
        <dbReference type="Proteomes" id="UP000186997"/>
    </source>
</evidence>
<evidence type="ECO:0000313" key="1">
    <source>
        <dbReference type="EMBL" id="SIT77151.1"/>
    </source>
</evidence>
<dbReference type="GO" id="GO:0008930">
    <property type="term" value="F:methylthioadenosine nucleosidase activity"/>
    <property type="evidence" value="ECO:0007669"/>
    <property type="project" value="TreeGrafter"/>
</dbReference>
<gene>
    <name evidence="1" type="ORF">SAMN05421665_0508</name>
</gene>
<dbReference type="OrthoDB" id="5519916at2"/>
<dbReference type="GO" id="GO:0005829">
    <property type="term" value="C:cytosol"/>
    <property type="evidence" value="ECO:0007669"/>
    <property type="project" value="TreeGrafter"/>
</dbReference>
<dbReference type="AlphaFoldDB" id="A0A1R3WG31"/>